<dbReference type="RefSeq" id="WP_021718191.1">
    <property type="nucleotide sequence ID" value="NZ_CATWQF010000003.1"/>
</dbReference>
<organism evidence="7">
    <name type="scientific">Phascolarctobacterium faecium</name>
    <dbReference type="NCBI Taxonomy" id="33025"/>
    <lineage>
        <taxon>Bacteria</taxon>
        <taxon>Bacillati</taxon>
        <taxon>Bacillota</taxon>
        <taxon>Negativicutes</taxon>
        <taxon>Acidaminococcales</taxon>
        <taxon>Acidaminococcaceae</taxon>
        <taxon>Phascolarctobacterium</taxon>
    </lineage>
</organism>
<dbReference type="InterPro" id="IPR007452">
    <property type="entry name" value="TamB_C"/>
</dbReference>
<evidence type="ECO:0000256" key="5">
    <source>
        <dbReference type="SAM" id="Phobius"/>
    </source>
</evidence>
<sequence>MNKLFRWLLGIAAIVGIVYYSIIKFIVPGYLAQIPPLVSNLAKDYITGSIDIARVEWNGALELSVFDVQVKDKKQQLIADLPNVKLHISPWHALFNTNKALDRVSLEKPTIYLTLNKTEQWNVQDFLKPSDSDETPFYGILDIANGHIVTKTPYGEWDFGLNGSVDGGGNPKFAIDAKLLHDEDALELKGLIDMKAVGSLTVKSDHFALTAFAPLAEEFGKVKNFQGAVADVNLLWTNSGEDIAMSGTVVLEKLTGVAVYGDEEFPVGIDGKVAFNDKAVKSDKLLLTVDGQTAQLNGDLDFKDKDNIQGRGLLTADLLKIKNEEVRKLSVPFRIIDNKAQINTARAEFGGGRVDFLAEYDLGSGNVVAALDVEHVKTAPLHDRPYDVFTVDGSMAMKGIIKDDKFEVNLAADTVRLGWRDLLLQKVDFDIDADQNGLKINNFSAFTETGALLAQGTVSSAGEFKLQGSVTDFPIAPVLDFMGQQGSGLAAVQFDVSGTEDAVDFTGVTQLKQVNIAGLEIEEAHGGLSMQDNIVVLKNYKVTMAQGESVLNGSINLQGEEPVFDLDVETAGVRAEPFIKVVAPEVKLTGNVNNIMFVKGTLTMPDISGKFLLTDGSAEGYLIDKIETDYSYQANNLVISDCDIVALSTEAKLNGRMDAEKNLDFKVDIRDIDLSALPINDDTVDLDGYANAHGTLTGTLSKPFFHGDVSSKSIMINGEELTDIQCKLDSDGGIKNHLLGSFKQAPKGVLSAELDYNHEQKLLQGNIVAIYGNVRSILKMAKADYNVDGLAQGEIAINPHGSGSGIFVDVWVDDISINDLKYEEMKFKGHLQDKVWYFDDVKLMETKDVTDKGIVAVGGKVDLANGKLELEAGAVDANPALVTAFMSDPVEVTGDLNMFVQLHGTLKDPEGNGSVEVKNGSVAGIGFDDFTAMLSLANDNLKIEQAMLNKDIYKASAYGDVPLDLFRSKEQRRDPNAQMNVQLNLDNARLGILQVISPMVEWGVGETQGQVKLAGTLEEPLVYGAVKIPDGSLKFKHVQTVIENIHTDIEFEGNKVALKDISAKLGKGSFKGSGTYALRSNEREAYQLDLVADNAEIASDIFTGRINGNLTVTPQRFIVRPEAGSAPPPPGKGPRFSYRPLLKGEVRFDDVLVNMPTIPEFGEGESNIGLDVQITLGPKIHLYNKYLYDLWLAGGLHIQGSTLYTNISGTISADRGSISYLRTQFKVRSASAAWPIPGSVLPTVNLEATAKFQRYDIGMRISGPLEEMDLQLNSSPPLTKDQIVRMLTLQREATGSEGVDSDDLQNLMTAGLEMAVFGDVEQIFKEALGLDEFRVYSGKLRSGIEMDTRRNREFTPDERNQYNVLFSKYLTDNFMVGYTTSMDNEHHSVFGQYEISKHLNINYSLNENNENWYGLEYRLTF</sequence>
<dbReference type="Pfam" id="PF04357">
    <property type="entry name" value="TamB"/>
    <property type="match status" value="1"/>
</dbReference>
<feature type="domain" description="Translocation and assembly module TamB C-terminal" evidence="6">
    <location>
        <begin position="1165"/>
        <end position="1421"/>
    </location>
</feature>
<dbReference type="GO" id="GO:0097347">
    <property type="term" value="C:TAM protein secretion complex"/>
    <property type="evidence" value="ECO:0007669"/>
    <property type="project" value="TreeGrafter"/>
</dbReference>
<feature type="transmembrane region" description="Helical" evidence="5">
    <location>
        <begin position="7"/>
        <end position="31"/>
    </location>
</feature>
<dbReference type="PANTHER" id="PTHR36985">
    <property type="entry name" value="TRANSLOCATION AND ASSEMBLY MODULE SUBUNIT TAMB"/>
    <property type="match status" value="1"/>
</dbReference>
<evidence type="ECO:0000256" key="1">
    <source>
        <dbReference type="ARBA" id="ARBA00004167"/>
    </source>
</evidence>
<evidence type="ECO:0000256" key="4">
    <source>
        <dbReference type="ARBA" id="ARBA00023136"/>
    </source>
</evidence>
<dbReference type="GO" id="GO:0009306">
    <property type="term" value="P:protein secretion"/>
    <property type="evidence" value="ECO:0007669"/>
    <property type="project" value="InterPro"/>
</dbReference>
<reference evidence="7" key="1">
    <citation type="submission" date="2012-11" db="EMBL/GenBank/DDBJ databases">
        <title>Dependencies among metagenomic species, viruses, plasmids and units of genetic variation.</title>
        <authorList>
            <person name="Nielsen H.B."/>
            <person name="Almeida M."/>
            <person name="Juncker A.S."/>
            <person name="Rasmussen S."/>
            <person name="Li J."/>
            <person name="Sunagawa S."/>
            <person name="Plichta D."/>
            <person name="Gautier L."/>
            <person name="Le Chatelier E."/>
            <person name="Peletier E."/>
            <person name="Bonde I."/>
            <person name="Nielsen T."/>
            <person name="Manichanh C."/>
            <person name="Arumugam M."/>
            <person name="Batto J."/>
            <person name="Santos M.B.Q.D."/>
            <person name="Blom N."/>
            <person name="Borruel N."/>
            <person name="Burgdorf K.S."/>
            <person name="Boumezbeur F."/>
            <person name="Casellas F."/>
            <person name="Dore J."/>
            <person name="Guarner F."/>
            <person name="Hansen T."/>
            <person name="Hildebrand F."/>
            <person name="Kaas R.S."/>
            <person name="Kennedy S."/>
            <person name="Kristiansen K."/>
            <person name="Kultima J.R."/>
            <person name="Leonard P."/>
            <person name="Levenez F."/>
            <person name="Lund O."/>
            <person name="Moumen B."/>
            <person name="Le Paslier D."/>
            <person name="Pons N."/>
            <person name="Pedersen O."/>
            <person name="Prifti E."/>
            <person name="Qin J."/>
            <person name="Raes J."/>
            <person name="Tap J."/>
            <person name="Tims S."/>
            <person name="Ussery D.W."/>
            <person name="Yamada T."/>
            <person name="MetaHit consortium"/>
            <person name="Renault P."/>
            <person name="Sicheritz-Ponten T."/>
            <person name="Bork P."/>
            <person name="Wang J."/>
            <person name="Brunak S."/>
            <person name="Ehrlich S.D."/>
        </authorList>
    </citation>
    <scope>NUCLEOTIDE SEQUENCE [LARGE SCALE GENOMIC DNA]</scope>
</reference>
<accession>R6II55</accession>
<comment type="subcellular location">
    <subcellularLocation>
        <location evidence="1">Membrane</location>
        <topology evidence="1">Single-pass membrane protein</topology>
    </subcellularLocation>
</comment>
<dbReference type="eggNOG" id="COG2911">
    <property type="taxonomic scope" value="Bacteria"/>
</dbReference>
<keyword evidence="2 5" id="KW-0812">Transmembrane</keyword>
<comment type="caution">
    <text evidence="7">The sequence shown here is derived from an EMBL/GenBank/DDBJ whole genome shotgun (WGS) entry which is preliminary data.</text>
</comment>
<dbReference type="STRING" id="1262914.BN533_01291"/>
<evidence type="ECO:0000256" key="2">
    <source>
        <dbReference type="ARBA" id="ARBA00022692"/>
    </source>
</evidence>
<evidence type="ECO:0000259" key="6">
    <source>
        <dbReference type="Pfam" id="PF04357"/>
    </source>
</evidence>
<keyword evidence="3 5" id="KW-1133">Transmembrane helix</keyword>
<evidence type="ECO:0000256" key="3">
    <source>
        <dbReference type="ARBA" id="ARBA00022989"/>
    </source>
</evidence>
<gene>
    <name evidence="7" type="ORF">BN533_01291</name>
</gene>
<protein>
    <recommendedName>
        <fullName evidence="6">Translocation and assembly module TamB C-terminal domain-containing protein</fullName>
    </recommendedName>
</protein>
<dbReference type="PANTHER" id="PTHR36985:SF1">
    <property type="entry name" value="TRANSLOCATION AND ASSEMBLY MODULE SUBUNIT TAMB"/>
    <property type="match status" value="1"/>
</dbReference>
<dbReference type="EMBL" id="CBDS010000078">
    <property type="protein sequence ID" value="CDB46234.1"/>
    <property type="molecule type" value="Genomic_DNA"/>
</dbReference>
<proteinExistence type="predicted"/>
<name>R6II55_9FIRM</name>
<keyword evidence="4 5" id="KW-0472">Membrane</keyword>
<dbReference type="GO" id="GO:0005886">
    <property type="term" value="C:plasma membrane"/>
    <property type="evidence" value="ECO:0007669"/>
    <property type="project" value="InterPro"/>
</dbReference>
<evidence type="ECO:0000313" key="7">
    <source>
        <dbReference type="EMBL" id="CDB46234.1"/>
    </source>
</evidence>
<dbReference type="HOGENOM" id="CLU_004587_0_0_9"/>